<name>A0A419R364_9SPHN</name>
<sequence>MTMVTVAAIRSEPDYERALERIEEIFDAAPGSEEADELDILATLIEKYEAANYSVEPPTPVEAIQFRMEQQNLTARDLMPILGSRTRVSEILNGSRSLTLDMIRALNTHLGIPAETLIQEADEPSECTQRITAQVERILKGWNVLKAGEGFKDLMQNAFGARPAFAALRKSRTDRTNAKNDQGATQAWCAAAVLLSREVEVEGSFNREALANAMPKIADLSAVHDGMEQLQGTLSALGIAFVTLPHLPRTYLDGASVLREDGVPVVALSLRHDKADTFWFTLMHELAHVLKHLGQGQTAIVDDLELSSSNAIEREADRIAQNTLIPDSLWRRQDTGEFFSKKDLERLAADAKRDPAIIAGRWRMENKDYRRFSSYLGHRTVQKRFPDWQARKQKIA</sequence>
<organism evidence="2 3">
    <name type="scientific">Tsuneonella suprasediminis</name>
    <dbReference type="NCBI Taxonomy" id="2306996"/>
    <lineage>
        <taxon>Bacteria</taxon>
        <taxon>Pseudomonadati</taxon>
        <taxon>Pseudomonadota</taxon>
        <taxon>Alphaproteobacteria</taxon>
        <taxon>Sphingomonadales</taxon>
        <taxon>Erythrobacteraceae</taxon>
        <taxon>Tsuneonella</taxon>
    </lineage>
</organism>
<evidence type="ECO:0000313" key="3">
    <source>
        <dbReference type="Proteomes" id="UP000284322"/>
    </source>
</evidence>
<evidence type="ECO:0000259" key="1">
    <source>
        <dbReference type="Pfam" id="PF06114"/>
    </source>
</evidence>
<gene>
    <name evidence="2" type="ORF">D6858_05765</name>
</gene>
<dbReference type="PANTHER" id="PTHR40455">
    <property type="entry name" value="ANTITOXIN HIGA"/>
    <property type="match status" value="1"/>
</dbReference>
<dbReference type="Gene3D" id="1.10.10.2910">
    <property type="match status" value="1"/>
</dbReference>
<dbReference type="SUPFAM" id="SSF47413">
    <property type="entry name" value="lambda repressor-like DNA-binding domains"/>
    <property type="match status" value="1"/>
</dbReference>
<dbReference type="PANTHER" id="PTHR40455:SF1">
    <property type="entry name" value="ANTITOXIN HIGA"/>
    <property type="match status" value="1"/>
</dbReference>
<comment type="caution">
    <text evidence="2">The sequence shown here is derived from an EMBL/GenBank/DDBJ whole genome shotgun (WGS) entry which is preliminary data.</text>
</comment>
<evidence type="ECO:0000313" key="2">
    <source>
        <dbReference type="EMBL" id="RJX68527.1"/>
    </source>
</evidence>
<keyword evidence="3" id="KW-1185">Reference proteome</keyword>
<proteinExistence type="predicted"/>
<dbReference type="GO" id="GO:0006355">
    <property type="term" value="P:regulation of DNA-templated transcription"/>
    <property type="evidence" value="ECO:0007669"/>
    <property type="project" value="InterPro"/>
</dbReference>
<dbReference type="Pfam" id="PF06114">
    <property type="entry name" value="Peptidase_M78"/>
    <property type="match status" value="1"/>
</dbReference>
<dbReference type="Proteomes" id="UP000284322">
    <property type="component" value="Unassembled WGS sequence"/>
</dbReference>
<accession>A0A419R364</accession>
<dbReference type="RefSeq" id="WP_120108163.1">
    <property type="nucleotide sequence ID" value="NZ_RAHJ01000017.1"/>
</dbReference>
<dbReference type="OrthoDB" id="9794834at2"/>
<dbReference type="InterPro" id="IPR010982">
    <property type="entry name" value="Lambda_DNA-bd_dom_sf"/>
</dbReference>
<dbReference type="EMBL" id="RAHJ01000017">
    <property type="protein sequence ID" value="RJX68527.1"/>
    <property type="molecule type" value="Genomic_DNA"/>
</dbReference>
<dbReference type="GO" id="GO:0001046">
    <property type="term" value="F:core promoter sequence-specific DNA binding"/>
    <property type="evidence" value="ECO:0007669"/>
    <property type="project" value="TreeGrafter"/>
</dbReference>
<protein>
    <submittedName>
        <fullName evidence="2">ImmA/IrrE family metallo-endopeptidase</fullName>
    </submittedName>
</protein>
<reference evidence="2 3" key="1">
    <citation type="submission" date="2018-09" db="EMBL/GenBank/DDBJ databases">
        <title>Altererythrobacter sp.Ery1 and Ery12, the genome sequencing of novel strains in genus Alterythrobacter.</title>
        <authorList>
            <person name="Cheng H."/>
            <person name="Wu Y.-H."/>
            <person name="Fang C."/>
            <person name="Xu X.-W."/>
        </authorList>
    </citation>
    <scope>NUCLEOTIDE SEQUENCE [LARGE SCALE GENOMIC DNA]</scope>
    <source>
        <strain evidence="2 3">Ery12</strain>
    </source>
</reference>
<dbReference type="Gene3D" id="1.10.260.40">
    <property type="entry name" value="lambda repressor-like DNA-binding domains"/>
    <property type="match status" value="1"/>
</dbReference>
<dbReference type="InterPro" id="IPR010359">
    <property type="entry name" value="IrrE_HExxH"/>
</dbReference>
<dbReference type="AlphaFoldDB" id="A0A419R364"/>
<dbReference type="InterPro" id="IPR039060">
    <property type="entry name" value="Antitox_HigA"/>
</dbReference>
<feature type="domain" description="IrrE N-terminal-like" evidence="1">
    <location>
        <begin position="260"/>
        <end position="332"/>
    </location>
</feature>